<dbReference type="SUPFAM" id="SSF47459">
    <property type="entry name" value="HLH, helix-loop-helix DNA-binding domain"/>
    <property type="match status" value="1"/>
</dbReference>
<evidence type="ECO:0000256" key="5">
    <source>
        <dbReference type="ARBA" id="ARBA00023242"/>
    </source>
</evidence>
<evidence type="ECO:0000256" key="2">
    <source>
        <dbReference type="ARBA" id="ARBA00023015"/>
    </source>
</evidence>
<dbReference type="RefSeq" id="XP_016762431.1">
    <property type="nucleotide sequence ID" value="XM_016908391.1"/>
</dbReference>
<keyword evidence="3" id="KW-0238">DNA-binding</keyword>
<keyword evidence="9" id="KW-1185">Reference proteome</keyword>
<evidence type="ECO:0000256" key="3">
    <source>
        <dbReference type="ARBA" id="ARBA00023125"/>
    </source>
</evidence>
<feature type="domain" description="BHLH" evidence="7">
    <location>
        <begin position="18"/>
        <end position="69"/>
    </location>
</feature>
<dbReference type="InterPro" id="IPR052207">
    <property type="entry name" value="Max-like/E-box_TFs"/>
</dbReference>
<evidence type="ECO:0000313" key="8">
    <source>
        <dbReference type="EMBL" id="EMF14310.1"/>
    </source>
</evidence>
<reference evidence="8 9" key="1">
    <citation type="journal article" date="2012" name="PLoS Pathog.">
        <title>Diverse lifestyles and strategies of plant pathogenesis encoded in the genomes of eighteen Dothideomycetes fungi.</title>
        <authorList>
            <person name="Ohm R.A."/>
            <person name="Feau N."/>
            <person name="Henrissat B."/>
            <person name="Schoch C.L."/>
            <person name="Horwitz B.A."/>
            <person name="Barry K.W."/>
            <person name="Condon B.J."/>
            <person name="Copeland A.C."/>
            <person name="Dhillon B."/>
            <person name="Glaser F."/>
            <person name="Hesse C.N."/>
            <person name="Kosti I."/>
            <person name="LaButti K."/>
            <person name="Lindquist E.A."/>
            <person name="Lucas S."/>
            <person name="Salamov A.A."/>
            <person name="Bradshaw R.E."/>
            <person name="Ciuffetti L."/>
            <person name="Hamelin R.C."/>
            <person name="Kema G.H.J."/>
            <person name="Lawrence C."/>
            <person name="Scott J.A."/>
            <person name="Spatafora J.W."/>
            <person name="Turgeon B.G."/>
            <person name="de Wit P.J.G.M."/>
            <person name="Zhong S."/>
            <person name="Goodwin S.B."/>
            <person name="Grigoriev I.V."/>
        </authorList>
    </citation>
    <scope>NUCLEOTIDE SEQUENCE [LARGE SCALE GENOMIC DNA]</scope>
    <source>
        <strain evidence="8 9">SO2202</strain>
    </source>
</reference>
<dbReference type="OMA" id="VDYMRDQ"/>
<keyword evidence="4" id="KW-0804">Transcription</keyword>
<dbReference type="PANTHER" id="PTHR15741:SF39">
    <property type="entry name" value="BHLH TRANSCRIPTION FACTOR (EUROFUNG)"/>
    <property type="match status" value="1"/>
</dbReference>
<keyword evidence="2" id="KW-0805">Transcription regulation</keyword>
<dbReference type="GO" id="GO:0005634">
    <property type="term" value="C:nucleus"/>
    <property type="evidence" value="ECO:0007669"/>
    <property type="project" value="UniProtKB-SubCell"/>
</dbReference>
<dbReference type="Proteomes" id="UP000016931">
    <property type="component" value="Unassembled WGS sequence"/>
</dbReference>
<gene>
    <name evidence="8" type="ORF">SEPMUDRAFT_25295</name>
</gene>
<feature type="region of interest" description="Disordered" evidence="6">
    <location>
        <begin position="1"/>
        <end position="33"/>
    </location>
</feature>
<name>M3D828_SPHMS</name>
<organism evidence="8 9">
    <name type="scientific">Sphaerulina musiva (strain SO2202)</name>
    <name type="common">Poplar stem canker fungus</name>
    <name type="synonym">Septoria musiva</name>
    <dbReference type="NCBI Taxonomy" id="692275"/>
    <lineage>
        <taxon>Eukaryota</taxon>
        <taxon>Fungi</taxon>
        <taxon>Dikarya</taxon>
        <taxon>Ascomycota</taxon>
        <taxon>Pezizomycotina</taxon>
        <taxon>Dothideomycetes</taxon>
        <taxon>Dothideomycetidae</taxon>
        <taxon>Mycosphaerellales</taxon>
        <taxon>Mycosphaerellaceae</taxon>
        <taxon>Sphaerulina</taxon>
    </lineage>
</organism>
<dbReference type="EMBL" id="KB456262">
    <property type="protein sequence ID" value="EMF14310.1"/>
    <property type="molecule type" value="Genomic_DNA"/>
</dbReference>
<sequence length="84" mass="9127">SSPLSSANAAKARLTEEQKKKNHIESEKKRREAIRQGFDRLSTLVPGMQGQARSEAIVLAATVEHMRAMLAQREQIAAAATAKG</sequence>
<accession>M3D828</accession>
<dbReference type="InterPro" id="IPR011598">
    <property type="entry name" value="bHLH_dom"/>
</dbReference>
<dbReference type="InterPro" id="IPR057072">
    <property type="entry name" value="bHLH_INO4"/>
</dbReference>
<dbReference type="GeneID" id="27905528"/>
<feature type="compositionally biased region" description="Basic and acidic residues" evidence="6">
    <location>
        <begin position="13"/>
        <end position="33"/>
    </location>
</feature>
<dbReference type="PROSITE" id="PS50888">
    <property type="entry name" value="BHLH"/>
    <property type="match status" value="1"/>
</dbReference>
<dbReference type="Pfam" id="PF23181">
    <property type="entry name" value="bHLH_INO4"/>
    <property type="match status" value="1"/>
</dbReference>
<dbReference type="STRING" id="692275.M3D828"/>
<evidence type="ECO:0000313" key="9">
    <source>
        <dbReference type="Proteomes" id="UP000016931"/>
    </source>
</evidence>
<proteinExistence type="predicted"/>
<dbReference type="HOGENOM" id="CLU_126658_4_0_1"/>
<feature type="non-terminal residue" evidence="8">
    <location>
        <position position="1"/>
    </location>
</feature>
<dbReference type="InterPro" id="IPR036638">
    <property type="entry name" value="HLH_DNA-bd_sf"/>
</dbReference>
<evidence type="ECO:0000256" key="6">
    <source>
        <dbReference type="SAM" id="MobiDB-lite"/>
    </source>
</evidence>
<dbReference type="PANTHER" id="PTHR15741">
    <property type="entry name" value="BASIC HELIX-LOOP-HELIX ZIP TRANSCRIPTION FACTOR"/>
    <property type="match status" value="1"/>
</dbReference>
<evidence type="ECO:0000256" key="1">
    <source>
        <dbReference type="ARBA" id="ARBA00004123"/>
    </source>
</evidence>
<dbReference type="SMART" id="SM00353">
    <property type="entry name" value="HLH"/>
    <property type="match status" value="1"/>
</dbReference>
<dbReference type="GO" id="GO:0000978">
    <property type="term" value="F:RNA polymerase II cis-regulatory region sequence-specific DNA binding"/>
    <property type="evidence" value="ECO:0007669"/>
    <property type="project" value="TreeGrafter"/>
</dbReference>
<evidence type="ECO:0000259" key="7">
    <source>
        <dbReference type="PROSITE" id="PS50888"/>
    </source>
</evidence>
<dbReference type="GO" id="GO:0000981">
    <property type="term" value="F:DNA-binding transcription factor activity, RNA polymerase II-specific"/>
    <property type="evidence" value="ECO:0007669"/>
    <property type="project" value="TreeGrafter"/>
</dbReference>
<dbReference type="AlphaFoldDB" id="M3D828"/>
<dbReference type="OrthoDB" id="3818343at2759"/>
<comment type="subcellular location">
    <subcellularLocation>
        <location evidence="1">Nucleus</location>
    </subcellularLocation>
</comment>
<feature type="non-terminal residue" evidence="8">
    <location>
        <position position="84"/>
    </location>
</feature>
<dbReference type="GO" id="GO:0046983">
    <property type="term" value="F:protein dimerization activity"/>
    <property type="evidence" value="ECO:0007669"/>
    <property type="project" value="InterPro"/>
</dbReference>
<dbReference type="Gene3D" id="4.10.280.10">
    <property type="entry name" value="Helix-loop-helix DNA-binding domain"/>
    <property type="match status" value="1"/>
</dbReference>
<protein>
    <recommendedName>
        <fullName evidence="7">BHLH domain-containing protein</fullName>
    </recommendedName>
</protein>
<keyword evidence="5" id="KW-0539">Nucleus</keyword>
<dbReference type="eggNOG" id="KOG3582">
    <property type="taxonomic scope" value="Eukaryota"/>
</dbReference>
<evidence type="ECO:0000256" key="4">
    <source>
        <dbReference type="ARBA" id="ARBA00023163"/>
    </source>
</evidence>